<dbReference type="PANTHER" id="PTHR31025:SF31">
    <property type="entry name" value="SI:CH211-166E11.5"/>
    <property type="match status" value="1"/>
</dbReference>
<reference evidence="2 3" key="1">
    <citation type="submission" date="2020-04" db="EMBL/GenBank/DDBJ databases">
        <title>Chromosome-level genome assembly of a cyprinid fish Onychostoma macrolepis by integration of Nanopore Sequencing, Bionano and Hi-C technology.</title>
        <authorList>
            <person name="Wang D."/>
        </authorList>
    </citation>
    <scope>NUCLEOTIDE SEQUENCE [LARGE SCALE GENOMIC DNA]</scope>
    <source>
        <strain evidence="2">SWU-2019</strain>
        <tissue evidence="2">Muscle</tissue>
    </source>
</reference>
<proteinExistence type="predicted"/>
<protein>
    <submittedName>
        <fullName evidence="2">Uncharacterized protein</fullName>
    </submittedName>
</protein>
<dbReference type="PANTHER" id="PTHR31025">
    <property type="entry name" value="SI:CH211-196P9.1-RELATED"/>
    <property type="match status" value="1"/>
</dbReference>
<sequence>MAFIKVETEDMMIEEAFRVKHEDTEAQTEAPKSCPAKLRIILQDHDIRKLDLPQGIPGTVSELESIVRKTFGLNGNFTLHYKDADFGEEYFSLTSTSDIKDKDTIKVIHIVEPPTLTLTFTDVESSIKNASKTCIQTSVHTSVTDIYPSISGSFSGSQDTLIFPSPEHKTQRSQRWPTEFSVPRFAYDTELVLAAGTEAFRKDGIQLNFTPILPDILEKLAESIFQYVAYPTSAQLSDVAEALVQKYPCLKEPGSYNGCYGWRQRLKYKMGNYRAKLRGLGCPELDVNSIKKKRAHEKAPAKNIKKPRKAEVNFLPPHPQGETEESLENERVELLNEVKRGMMNYQIISEKMAKTFSIRRQEIVSQATPINDLKYRWPALFDAAQINEEFTRITTVDLEETFMAKLDQYSPRIMSLVFSRGRSSKMSIQRIKNMLLEDYSMEKRREAAIRCLVVYLRENEEDLFKEHSDDEDIANEVMKIIITRGSTISEPASARIVIEGTEVQQDLDVPRACALLMGLIYALNLSYPKELKNTFEAFQKIFLELDDMKACPKVMSLKNKLLY</sequence>
<accession>A0A7J6D586</accession>
<dbReference type="OrthoDB" id="8999651at2759"/>
<dbReference type="EMBL" id="JAAMOB010000004">
    <property type="protein sequence ID" value="KAF4114429.1"/>
    <property type="molecule type" value="Genomic_DNA"/>
</dbReference>
<keyword evidence="3" id="KW-1185">Reference proteome</keyword>
<dbReference type="Proteomes" id="UP000579812">
    <property type="component" value="Unassembled WGS sequence"/>
</dbReference>
<name>A0A7J6D586_9TELE</name>
<evidence type="ECO:0000313" key="3">
    <source>
        <dbReference type="Proteomes" id="UP000579812"/>
    </source>
</evidence>
<dbReference type="AlphaFoldDB" id="A0A7J6D586"/>
<feature type="region of interest" description="Disordered" evidence="1">
    <location>
        <begin position="296"/>
        <end position="327"/>
    </location>
</feature>
<comment type="caution">
    <text evidence="2">The sequence shown here is derived from an EMBL/GenBank/DDBJ whole genome shotgun (WGS) entry which is preliminary data.</text>
</comment>
<evidence type="ECO:0000256" key="1">
    <source>
        <dbReference type="SAM" id="MobiDB-lite"/>
    </source>
</evidence>
<gene>
    <name evidence="2" type="ORF">G5714_004652</name>
</gene>
<evidence type="ECO:0000313" key="2">
    <source>
        <dbReference type="EMBL" id="KAF4114429.1"/>
    </source>
</evidence>
<organism evidence="2 3">
    <name type="scientific">Onychostoma macrolepis</name>
    <dbReference type="NCBI Taxonomy" id="369639"/>
    <lineage>
        <taxon>Eukaryota</taxon>
        <taxon>Metazoa</taxon>
        <taxon>Chordata</taxon>
        <taxon>Craniata</taxon>
        <taxon>Vertebrata</taxon>
        <taxon>Euteleostomi</taxon>
        <taxon>Actinopterygii</taxon>
        <taxon>Neopterygii</taxon>
        <taxon>Teleostei</taxon>
        <taxon>Ostariophysi</taxon>
        <taxon>Cypriniformes</taxon>
        <taxon>Cyprinidae</taxon>
        <taxon>Acrossocheilinae</taxon>
        <taxon>Onychostoma</taxon>
    </lineage>
</organism>